<sequence>MVVLTLPDDQNPTGARGVAFALNKRLVDTCNVTRFNLLPGRALAIQLNWTNGKQLTLLNVYAPNHMPENAVFWPAVRESLTRRRAPKVDIMLGDLNMVDCALDRLPPRKDPEDAATALGSLVTGLSLIDGWRRTHPGKRSFTYLQTSTGSQSRIDRIYVHRDLFEHAGDWDIAGAGIQTDHRMPTVAVANYNEPYIGKGRWALPHALLNDAIFLGLLRDEGMLLQTRMENRPARIWLAFKQKLRDIARKRAKERIPKLDRRIRGLRPHRDT</sequence>
<dbReference type="OrthoDB" id="2799478at2759"/>
<organism evidence="1 2">
    <name type="scientific">Lentinus brumalis</name>
    <dbReference type="NCBI Taxonomy" id="2498619"/>
    <lineage>
        <taxon>Eukaryota</taxon>
        <taxon>Fungi</taxon>
        <taxon>Dikarya</taxon>
        <taxon>Basidiomycota</taxon>
        <taxon>Agaricomycotina</taxon>
        <taxon>Agaricomycetes</taxon>
        <taxon>Polyporales</taxon>
        <taxon>Polyporaceae</taxon>
        <taxon>Lentinus</taxon>
    </lineage>
</organism>
<dbReference type="Proteomes" id="UP000256964">
    <property type="component" value="Unassembled WGS sequence"/>
</dbReference>
<proteinExistence type="predicted"/>
<accession>A0A371DKS8</accession>
<gene>
    <name evidence="1" type="ORF">OH76DRAFT_1454029</name>
</gene>
<dbReference type="InterPro" id="IPR036691">
    <property type="entry name" value="Endo/exonu/phosph_ase_sf"/>
</dbReference>
<evidence type="ECO:0000313" key="2">
    <source>
        <dbReference type="Proteomes" id="UP000256964"/>
    </source>
</evidence>
<dbReference type="SUPFAM" id="SSF56219">
    <property type="entry name" value="DNase I-like"/>
    <property type="match status" value="1"/>
</dbReference>
<dbReference type="AlphaFoldDB" id="A0A371DKS8"/>
<reference evidence="1 2" key="1">
    <citation type="journal article" date="2018" name="Biotechnol. Biofuels">
        <title>Integrative visual omics of the white-rot fungus Polyporus brumalis exposes the biotechnological potential of its oxidative enzymes for delignifying raw plant biomass.</title>
        <authorList>
            <person name="Miyauchi S."/>
            <person name="Rancon A."/>
            <person name="Drula E."/>
            <person name="Hage H."/>
            <person name="Chaduli D."/>
            <person name="Favel A."/>
            <person name="Grisel S."/>
            <person name="Henrissat B."/>
            <person name="Herpoel-Gimbert I."/>
            <person name="Ruiz-Duenas F.J."/>
            <person name="Chevret D."/>
            <person name="Hainaut M."/>
            <person name="Lin J."/>
            <person name="Wang M."/>
            <person name="Pangilinan J."/>
            <person name="Lipzen A."/>
            <person name="Lesage-Meessen L."/>
            <person name="Navarro D."/>
            <person name="Riley R."/>
            <person name="Grigoriev I.V."/>
            <person name="Zhou S."/>
            <person name="Raouche S."/>
            <person name="Rosso M.N."/>
        </authorList>
    </citation>
    <scope>NUCLEOTIDE SEQUENCE [LARGE SCALE GENOMIC DNA]</scope>
    <source>
        <strain evidence="1 2">BRFM 1820</strain>
    </source>
</reference>
<evidence type="ECO:0008006" key="3">
    <source>
        <dbReference type="Google" id="ProtNLM"/>
    </source>
</evidence>
<dbReference type="Gene3D" id="3.60.10.10">
    <property type="entry name" value="Endonuclease/exonuclease/phosphatase"/>
    <property type="match status" value="1"/>
</dbReference>
<evidence type="ECO:0000313" key="1">
    <source>
        <dbReference type="EMBL" id="RDX53125.1"/>
    </source>
</evidence>
<keyword evidence="2" id="KW-1185">Reference proteome</keyword>
<dbReference type="EMBL" id="KZ857388">
    <property type="protein sequence ID" value="RDX53125.1"/>
    <property type="molecule type" value="Genomic_DNA"/>
</dbReference>
<protein>
    <recommendedName>
        <fullName evidence="3">DNase I-like protein</fullName>
    </recommendedName>
</protein>
<name>A0A371DKS8_9APHY</name>